<evidence type="ECO:0000256" key="3">
    <source>
        <dbReference type="ARBA" id="ARBA00022833"/>
    </source>
</evidence>
<dbReference type="PROSITE" id="PS51401">
    <property type="entry name" value="CHORD"/>
    <property type="match status" value="2"/>
</dbReference>
<dbReference type="GeneID" id="105368095"/>
<dbReference type="RefSeq" id="XP_011505304.1">
    <property type="nucleotide sequence ID" value="XM_011507002.1"/>
</dbReference>
<dbReference type="InterPro" id="IPR007051">
    <property type="entry name" value="CHORD_dom"/>
</dbReference>
<gene>
    <name evidence="7" type="primary">LOC105368095</name>
</gene>
<dbReference type="Pfam" id="PF04968">
    <property type="entry name" value="CHORD"/>
    <property type="match status" value="2"/>
</dbReference>
<dbReference type="GO" id="GO:0046872">
    <property type="term" value="F:metal ion binding"/>
    <property type="evidence" value="ECO:0007669"/>
    <property type="project" value="UniProtKB-KW"/>
</dbReference>
<dbReference type="PANTHER" id="PTHR46983:SF3">
    <property type="entry name" value="CHPADIPLOID STATE MAINTENANCE PROTEIN CHPA"/>
    <property type="match status" value="1"/>
</dbReference>
<keyword evidence="2" id="KW-0677">Repeat</keyword>
<dbReference type="Proteomes" id="UP000695007">
    <property type="component" value="Unplaced"/>
</dbReference>
<sequence>MSDAKNSLICYNRGCGQTFNENNNKEDSCQHHPGHPVFHDAYKGWSCCKKKSTDFSEFLNIKGCTKSQHSNVKPPEVPKSINNTLKTNEVVQYSCKPLNNSIQRPSFDSPQLTLKPTVTPILLEQIKNLTVSNDIKKDEDLIIIGQSCKHNCCKGIYEGSKSNDEVCIYHPGVPVFHEGIKYWSCCKKKTTDFTVFLEQPGCLNGNHMWIQKDEEKTAKCRIDWYQTSSDVIVSIFAKKYDPNTSCVKLNPIHLTVDIHFPENNSMYNLDIELKEIVNIEGSSVNMLPTKVEIKLKKEEPGFWHTLEINKKTMTEKSDELDSEYNNVSQIDADIGDI</sequence>
<keyword evidence="1" id="KW-0479">Metal-binding</keyword>
<dbReference type="InterPro" id="IPR007052">
    <property type="entry name" value="CS_dom"/>
</dbReference>
<feature type="domain" description="CS" evidence="4">
    <location>
        <begin position="217"/>
        <end position="307"/>
    </location>
</feature>
<evidence type="ECO:0000313" key="7">
    <source>
        <dbReference type="RefSeq" id="XP_011505304.1"/>
    </source>
</evidence>
<dbReference type="Pfam" id="PF04969">
    <property type="entry name" value="CS"/>
    <property type="match status" value="1"/>
</dbReference>
<evidence type="ECO:0000259" key="4">
    <source>
        <dbReference type="PROSITE" id="PS51203"/>
    </source>
</evidence>
<dbReference type="PROSITE" id="PS51203">
    <property type="entry name" value="CS"/>
    <property type="match status" value="1"/>
</dbReference>
<dbReference type="CTD" id="42874"/>
<accession>A0AAJ6YVP8</accession>
<dbReference type="SUPFAM" id="SSF49764">
    <property type="entry name" value="HSP20-like chaperones"/>
    <property type="match status" value="1"/>
</dbReference>
<organism evidence="6 7">
    <name type="scientific">Ceratosolen solmsi marchali</name>
    <dbReference type="NCBI Taxonomy" id="326594"/>
    <lineage>
        <taxon>Eukaryota</taxon>
        <taxon>Metazoa</taxon>
        <taxon>Ecdysozoa</taxon>
        <taxon>Arthropoda</taxon>
        <taxon>Hexapoda</taxon>
        <taxon>Insecta</taxon>
        <taxon>Pterygota</taxon>
        <taxon>Neoptera</taxon>
        <taxon>Endopterygota</taxon>
        <taxon>Hymenoptera</taxon>
        <taxon>Apocrita</taxon>
        <taxon>Proctotrupomorpha</taxon>
        <taxon>Chalcidoidea</taxon>
        <taxon>Agaonidae</taxon>
        <taxon>Agaoninae</taxon>
        <taxon>Ceratosolen</taxon>
    </lineage>
</organism>
<evidence type="ECO:0000259" key="5">
    <source>
        <dbReference type="PROSITE" id="PS51401"/>
    </source>
</evidence>
<keyword evidence="3" id="KW-0862">Zinc</keyword>
<protein>
    <submittedName>
        <fullName evidence="7">Cysteine and histidine-rich domain-containing protein</fullName>
    </submittedName>
</protein>
<dbReference type="KEGG" id="csol:105368095"/>
<dbReference type="InterPro" id="IPR039790">
    <property type="entry name" value="CHRD1"/>
</dbReference>
<feature type="domain" description="CHORD" evidence="5">
    <location>
        <begin position="148"/>
        <end position="207"/>
    </location>
</feature>
<proteinExistence type="predicted"/>
<dbReference type="AlphaFoldDB" id="A0AAJ6YVP8"/>
<dbReference type="InterPro" id="IPR008978">
    <property type="entry name" value="HSP20-like_chaperone"/>
</dbReference>
<dbReference type="PANTHER" id="PTHR46983">
    <property type="entry name" value="CYSTEINE AND HISTIDINE-RICH DOMAIN-CONTAINING PROTEIN 1"/>
    <property type="match status" value="1"/>
</dbReference>
<dbReference type="Gene3D" id="4.10.1130.20">
    <property type="match status" value="2"/>
</dbReference>
<evidence type="ECO:0000313" key="6">
    <source>
        <dbReference type="Proteomes" id="UP000695007"/>
    </source>
</evidence>
<evidence type="ECO:0000256" key="1">
    <source>
        <dbReference type="ARBA" id="ARBA00022723"/>
    </source>
</evidence>
<evidence type="ECO:0000256" key="2">
    <source>
        <dbReference type="ARBA" id="ARBA00022737"/>
    </source>
</evidence>
<dbReference type="Gene3D" id="2.60.40.790">
    <property type="match status" value="1"/>
</dbReference>
<reference evidence="7" key="1">
    <citation type="submission" date="2025-08" db="UniProtKB">
        <authorList>
            <consortium name="RefSeq"/>
        </authorList>
    </citation>
    <scope>IDENTIFICATION</scope>
</reference>
<keyword evidence="6" id="KW-1185">Reference proteome</keyword>
<name>A0AAJ6YVP8_9HYME</name>
<feature type="domain" description="CHORD" evidence="5">
    <location>
        <begin position="10"/>
        <end position="69"/>
    </location>
</feature>